<name>A0ABP5J7M7_9MICC</name>
<dbReference type="RefSeq" id="WP_344223812.1">
    <property type="nucleotide sequence ID" value="NZ_BAAAQA010000007.1"/>
</dbReference>
<sequence length="673" mass="73804">MTTQPELGSTTGRYIEQDGLKFRDLDGDGVLSPFEDWRLPAVERARDLVSRMTTEEKAGLMVIGSHYPGYSAFLPNPVEGQILNQEDVWRDANPITGVPFAEPVLVTSATGKAINERGQRYFVVRDNLTPQELTEWTNAVQELAENSRLGIPAVFASNPRNHVALVSQFGVNESTGIFSEWPGELGLAALNDKELIETFGREIAKEWRAGGIHKLYGYMADLASEPRWSRFNGTFGEDPELVSDYIGAVVRGMQGETLSEESVATTIKHFPGGGVRLDGHDPHFEWGQTNEYPTENALEKYHLPPFQAALDAGAASIMPYYARPMNNSAPQLDQELWQGPTTQFEEVAFAYNRTFIQRLLRGKMGHEGYVNSDSGVIDAMMWGVEDLSEAERFAAAVRAGTDIFSDMANPAQLIAAVEQGHLDASELDQPAARLLTEIFSLGLFENPYVDAARAASVIGAPEISALGERAQRQSVTLLRNDADAALLPLQLDQPAKVYPFVTGRTKIDQVQGQLEEAIAAVWPTAEIVGAPEAADFALIWARPEIALFEDDREGVSLSLDPRDNGVDVDRVQRIEKTVPTLLVVNATNPWLLTELEPEAQAVAVTFEIKPEHLLRSLSGEDGGPAGRLPMTLPVSAQAIADSPRDVPGKFLGDEYAYRDRDGNLYSYGFGLTL</sequence>
<dbReference type="PANTHER" id="PTHR30620:SF16">
    <property type="entry name" value="LYSOSOMAL BETA GLUCOSIDASE"/>
    <property type="match status" value="1"/>
</dbReference>
<dbReference type="Gene3D" id="3.40.50.1700">
    <property type="entry name" value="Glycoside hydrolase family 3 C-terminal domain"/>
    <property type="match status" value="1"/>
</dbReference>
<proteinExistence type="inferred from homology"/>
<dbReference type="InterPro" id="IPR017853">
    <property type="entry name" value="GH"/>
</dbReference>
<keyword evidence="9" id="KW-1185">Reference proteome</keyword>
<dbReference type="EMBL" id="BAAAQA010000007">
    <property type="protein sequence ID" value="GAA2112635.1"/>
    <property type="molecule type" value="Genomic_DNA"/>
</dbReference>
<evidence type="ECO:0000313" key="9">
    <source>
        <dbReference type="Proteomes" id="UP001500166"/>
    </source>
</evidence>
<keyword evidence="4" id="KW-0732">Signal</keyword>
<dbReference type="PANTHER" id="PTHR30620">
    <property type="entry name" value="PERIPLASMIC BETA-GLUCOSIDASE-RELATED"/>
    <property type="match status" value="1"/>
</dbReference>
<reference evidence="9" key="1">
    <citation type="journal article" date="2019" name="Int. J. Syst. Evol. Microbiol.">
        <title>The Global Catalogue of Microorganisms (GCM) 10K type strain sequencing project: providing services to taxonomists for standard genome sequencing and annotation.</title>
        <authorList>
            <consortium name="The Broad Institute Genomics Platform"/>
            <consortium name="The Broad Institute Genome Sequencing Center for Infectious Disease"/>
            <person name="Wu L."/>
            <person name="Ma J."/>
        </authorList>
    </citation>
    <scope>NUCLEOTIDE SEQUENCE [LARGE SCALE GENOMIC DNA]</scope>
    <source>
        <strain evidence="9">JCM 15914</strain>
    </source>
</reference>
<gene>
    <name evidence="8" type="ORF">GCM10009824_08830</name>
</gene>
<evidence type="ECO:0000259" key="7">
    <source>
        <dbReference type="Pfam" id="PF00933"/>
    </source>
</evidence>
<comment type="similarity">
    <text evidence="2">Belongs to the glycosyl hydrolase 3 family.</text>
</comment>
<evidence type="ECO:0000256" key="3">
    <source>
        <dbReference type="ARBA" id="ARBA00012744"/>
    </source>
</evidence>
<feature type="domain" description="Glycoside hydrolase family 3 N-terminal" evidence="7">
    <location>
        <begin position="130"/>
        <end position="436"/>
    </location>
</feature>
<keyword evidence="5 8" id="KW-0378">Hydrolase</keyword>
<evidence type="ECO:0000256" key="6">
    <source>
        <dbReference type="ARBA" id="ARBA00023295"/>
    </source>
</evidence>
<dbReference type="Proteomes" id="UP001500166">
    <property type="component" value="Unassembled WGS sequence"/>
</dbReference>
<keyword evidence="6" id="KW-0326">Glycosidase</keyword>
<dbReference type="InterPro" id="IPR001764">
    <property type="entry name" value="Glyco_hydro_3_N"/>
</dbReference>
<dbReference type="InterPro" id="IPR036962">
    <property type="entry name" value="Glyco_hydro_3_N_sf"/>
</dbReference>
<dbReference type="Gene3D" id="3.20.20.300">
    <property type="entry name" value="Glycoside hydrolase, family 3, N-terminal domain"/>
    <property type="match status" value="1"/>
</dbReference>
<accession>A0ABP5J7M7</accession>
<dbReference type="SUPFAM" id="SSF52279">
    <property type="entry name" value="Beta-D-glucan exohydrolase, C-terminal domain"/>
    <property type="match status" value="1"/>
</dbReference>
<evidence type="ECO:0000256" key="4">
    <source>
        <dbReference type="ARBA" id="ARBA00022729"/>
    </source>
</evidence>
<dbReference type="SUPFAM" id="SSF51445">
    <property type="entry name" value="(Trans)glycosidases"/>
    <property type="match status" value="1"/>
</dbReference>
<evidence type="ECO:0000256" key="2">
    <source>
        <dbReference type="ARBA" id="ARBA00005336"/>
    </source>
</evidence>
<evidence type="ECO:0000313" key="8">
    <source>
        <dbReference type="EMBL" id="GAA2112635.1"/>
    </source>
</evidence>
<dbReference type="GO" id="GO:0016787">
    <property type="term" value="F:hydrolase activity"/>
    <property type="evidence" value="ECO:0007669"/>
    <property type="project" value="UniProtKB-KW"/>
</dbReference>
<protein>
    <recommendedName>
        <fullName evidence="3">beta-glucosidase</fullName>
        <ecNumber evidence="3">3.2.1.21</ecNumber>
    </recommendedName>
</protein>
<comment type="catalytic activity">
    <reaction evidence="1">
        <text>Hydrolysis of terminal, non-reducing beta-D-glucosyl residues with release of beta-D-glucose.</text>
        <dbReference type="EC" id="3.2.1.21"/>
    </reaction>
</comment>
<dbReference type="PRINTS" id="PR00133">
    <property type="entry name" value="GLHYDRLASE3"/>
</dbReference>
<dbReference type="EC" id="3.2.1.21" evidence="3"/>
<dbReference type="InterPro" id="IPR036881">
    <property type="entry name" value="Glyco_hydro_3_C_sf"/>
</dbReference>
<organism evidence="8 9">
    <name type="scientific">Kocuria atrinae</name>
    <dbReference type="NCBI Taxonomy" id="592377"/>
    <lineage>
        <taxon>Bacteria</taxon>
        <taxon>Bacillati</taxon>
        <taxon>Actinomycetota</taxon>
        <taxon>Actinomycetes</taxon>
        <taxon>Micrococcales</taxon>
        <taxon>Micrococcaceae</taxon>
        <taxon>Kocuria</taxon>
    </lineage>
</organism>
<evidence type="ECO:0000256" key="5">
    <source>
        <dbReference type="ARBA" id="ARBA00022801"/>
    </source>
</evidence>
<comment type="caution">
    <text evidence="8">The sequence shown here is derived from an EMBL/GenBank/DDBJ whole genome shotgun (WGS) entry which is preliminary data.</text>
</comment>
<dbReference type="InterPro" id="IPR051915">
    <property type="entry name" value="Cellulose_Degrad_GH3"/>
</dbReference>
<evidence type="ECO:0000256" key="1">
    <source>
        <dbReference type="ARBA" id="ARBA00000448"/>
    </source>
</evidence>
<dbReference type="Pfam" id="PF00933">
    <property type="entry name" value="Glyco_hydro_3"/>
    <property type="match status" value="1"/>
</dbReference>